<name>A0A423WEN6_CYTCH</name>
<protein>
    <submittedName>
        <fullName evidence="2">Uncharacterized protein</fullName>
    </submittedName>
</protein>
<dbReference type="Proteomes" id="UP000284375">
    <property type="component" value="Unassembled WGS sequence"/>
</dbReference>
<accession>A0A423WEN6</accession>
<gene>
    <name evidence="2" type="ORF">VSDG_02296</name>
</gene>
<comment type="caution">
    <text evidence="2">The sequence shown here is derived from an EMBL/GenBank/DDBJ whole genome shotgun (WGS) entry which is preliminary data.</text>
</comment>
<dbReference type="AlphaFoldDB" id="A0A423WEN6"/>
<organism evidence="2 3">
    <name type="scientific">Cytospora chrysosperma</name>
    <name type="common">Cytospora canker fungus</name>
    <name type="synonym">Sphaeria chrysosperma</name>
    <dbReference type="NCBI Taxonomy" id="252740"/>
    <lineage>
        <taxon>Eukaryota</taxon>
        <taxon>Fungi</taxon>
        <taxon>Dikarya</taxon>
        <taxon>Ascomycota</taxon>
        <taxon>Pezizomycotina</taxon>
        <taxon>Sordariomycetes</taxon>
        <taxon>Sordariomycetidae</taxon>
        <taxon>Diaporthales</taxon>
        <taxon>Cytosporaceae</taxon>
        <taxon>Cytospora</taxon>
    </lineage>
</organism>
<keyword evidence="3" id="KW-1185">Reference proteome</keyword>
<feature type="signal peptide" evidence="1">
    <location>
        <begin position="1"/>
        <end position="22"/>
    </location>
</feature>
<reference evidence="2 3" key="1">
    <citation type="submission" date="2015-09" db="EMBL/GenBank/DDBJ databases">
        <title>Host preference determinants of Valsa canker pathogens revealed by comparative genomics.</title>
        <authorList>
            <person name="Yin Z."/>
            <person name="Huang L."/>
        </authorList>
    </citation>
    <scope>NUCLEOTIDE SEQUENCE [LARGE SCALE GENOMIC DNA]</scope>
    <source>
        <strain evidence="2 3">YSFL</strain>
    </source>
</reference>
<dbReference type="EMBL" id="LJZO01000006">
    <property type="protein sequence ID" value="ROW01661.1"/>
    <property type="molecule type" value="Genomic_DNA"/>
</dbReference>
<feature type="chain" id="PRO_5019340589" evidence="1">
    <location>
        <begin position="23"/>
        <end position="58"/>
    </location>
</feature>
<evidence type="ECO:0000256" key="1">
    <source>
        <dbReference type="SAM" id="SignalP"/>
    </source>
</evidence>
<evidence type="ECO:0000313" key="2">
    <source>
        <dbReference type="EMBL" id="ROW01661.1"/>
    </source>
</evidence>
<proteinExistence type="predicted"/>
<keyword evidence="1" id="KW-0732">Signal</keyword>
<evidence type="ECO:0000313" key="3">
    <source>
        <dbReference type="Proteomes" id="UP000284375"/>
    </source>
</evidence>
<sequence>MVLTGFNSKLLLTLLAWAFTSALSPFDDWPHLRNDYTVTVKGNCCAGVSSIPPDGDYQ</sequence>